<dbReference type="AlphaFoldDB" id="A0A6B0U9D0"/>
<reference evidence="1" key="1">
    <citation type="submission" date="2019-12" db="EMBL/GenBank/DDBJ databases">
        <title>An insight into the sialome of adult female Ixodes ricinus ticks feeding for 6 days.</title>
        <authorList>
            <person name="Perner J."/>
            <person name="Ribeiro J.M.C."/>
        </authorList>
    </citation>
    <scope>NUCLEOTIDE SEQUENCE</scope>
    <source>
        <strain evidence="1">Semi-engorged</strain>
        <tissue evidence="1">Salivary glands</tissue>
    </source>
</reference>
<proteinExistence type="predicted"/>
<accession>A0A6B0U9D0</accession>
<organism evidence="1">
    <name type="scientific">Ixodes ricinus</name>
    <name type="common">Common tick</name>
    <name type="synonym">Acarus ricinus</name>
    <dbReference type="NCBI Taxonomy" id="34613"/>
    <lineage>
        <taxon>Eukaryota</taxon>
        <taxon>Metazoa</taxon>
        <taxon>Ecdysozoa</taxon>
        <taxon>Arthropoda</taxon>
        <taxon>Chelicerata</taxon>
        <taxon>Arachnida</taxon>
        <taxon>Acari</taxon>
        <taxon>Parasitiformes</taxon>
        <taxon>Ixodida</taxon>
        <taxon>Ixodoidea</taxon>
        <taxon>Ixodidae</taxon>
        <taxon>Ixodinae</taxon>
        <taxon>Ixodes</taxon>
    </lineage>
</organism>
<name>A0A6B0U9D0_IXORI</name>
<protein>
    <submittedName>
        <fullName evidence="1">Putative secreted protein</fullName>
    </submittedName>
</protein>
<dbReference type="EMBL" id="GIFC01000540">
    <property type="protein sequence ID" value="MXU82623.1"/>
    <property type="molecule type" value="Transcribed_RNA"/>
</dbReference>
<sequence length="70" mass="7794">MLLSFLICSAMASRMFFSMAFLICSSNRLVSSADSLLKTLLRSFKPWMATVTPLICWTLNSVSSNWLPGV</sequence>
<evidence type="ECO:0000313" key="1">
    <source>
        <dbReference type="EMBL" id="MXU82623.1"/>
    </source>
</evidence>